<dbReference type="Proteomes" id="UP000320239">
    <property type="component" value="Unassembled WGS sequence"/>
</dbReference>
<reference evidence="2 3" key="1">
    <citation type="submission" date="2019-06" db="EMBL/GenBank/DDBJ databases">
        <title>Sequencing the genomes of 1000 actinobacteria strains.</title>
        <authorList>
            <person name="Klenk H.-P."/>
        </authorList>
    </citation>
    <scope>NUCLEOTIDE SEQUENCE [LARGE SCALE GENOMIC DNA]</scope>
    <source>
        <strain evidence="2 3">DSM 43866</strain>
    </source>
</reference>
<evidence type="ECO:0000313" key="3">
    <source>
        <dbReference type="Proteomes" id="UP000320239"/>
    </source>
</evidence>
<feature type="compositionally biased region" description="Low complexity" evidence="1">
    <location>
        <begin position="41"/>
        <end position="54"/>
    </location>
</feature>
<organism evidence="2 3">
    <name type="scientific">Actinoplanes teichomyceticus</name>
    <dbReference type="NCBI Taxonomy" id="1867"/>
    <lineage>
        <taxon>Bacteria</taxon>
        <taxon>Bacillati</taxon>
        <taxon>Actinomycetota</taxon>
        <taxon>Actinomycetes</taxon>
        <taxon>Micromonosporales</taxon>
        <taxon>Micromonosporaceae</taxon>
        <taxon>Actinoplanes</taxon>
    </lineage>
</organism>
<keyword evidence="3" id="KW-1185">Reference proteome</keyword>
<comment type="caution">
    <text evidence="2">The sequence shown here is derived from an EMBL/GenBank/DDBJ whole genome shotgun (WGS) entry which is preliminary data.</text>
</comment>
<proteinExistence type="predicted"/>
<accession>A0A561WBL5</accession>
<protein>
    <submittedName>
        <fullName evidence="2">Uncharacterized protein</fullName>
    </submittedName>
</protein>
<dbReference type="AlphaFoldDB" id="A0A561WBL5"/>
<feature type="region of interest" description="Disordered" evidence="1">
    <location>
        <begin position="30"/>
        <end position="59"/>
    </location>
</feature>
<name>A0A561WBL5_ACTTI</name>
<dbReference type="EMBL" id="VIWY01000003">
    <property type="protein sequence ID" value="TWG21251.1"/>
    <property type="molecule type" value="Genomic_DNA"/>
</dbReference>
<evidence type="ECO:0000313" key="2">
    <source>
        <dbReference type="EMBL" id="TWG21251.1"/>
    </source>
</evidence>
<sequence length="73" mass="7241">MVNVSTPRKQDGDRCLPSAAPCGEALAAVSEPGRGRGVSSGPATATPPGRAGTTHGNGMADFTMKIVSNKMGG</sequence>
<gene>
    <name evidence="2" type="ORF">FHX34_103789</name>
</gene>
<evidence type="ECO:0000256" key="1">
    <source>
        <dbReference type="SAM" id="MobiDB-lite"/>
    </source>
</evidence>